<reference evidence="2" key="1">
    <citation type="submission" date="2018-04" db="EMBL/GenBank/DDBJ databases">
        <title>Transcriptome of Schizaphis graminum biotype I.</title>
        <authorList>
            <person name="Scully E.D."/>
            <person name="Geib S.M."/>
            <person name="Palmer N.A."/>
            <person name="Koch K."/>
            <person name="Bradshaw J."/>
            <person name="Heng-Moss T."/>
            <person name="Sarath G."/>
        </authorList>
    </citation>
    <scope>NUCLEOTIDE SEQUENCE</scope>
</reference>
<feature type="region of interest" description="Disordered" evidence="1">
    <location>
        <begin position="52"/>
        <end position="84"/>
    </location>
</feature>
<evidence type="ECO:0000313" key="2">
    <source>
        <dbReference type="EMBL" id="MBY21300.1"/>
    </source>
</evidence>
<sequence length="117" mass="13567">MLFFFFFEDGFFVVRHCNVAHDVRRGPTGSIFRPPRQRMTVDPVRGVASFLSAARNTHRRHPPPDPPHRGSPSTTNAHALTKRKQRTYRTPVVYETRFFFLYNTAHVVVSVILQITE</sequence>
<dbReference type="EMBL" id="GGMR01008681">
    <property type="protein sequence ID" value="MBY21300.1"/>
    <property type="molecule type" value="Transcribed_RNA"/>
</dbReference>
<gene>
    <name evidence="2" type="ORF">g.141630</name>
</gene>
<dbReference type="AlphaFoldDB" id="A0A2S2NVU4"/>
<organism evidence="2">
    <name type="scientific">Schizaphis graminum</name>
    <name type="common">Green bug aphid</name>
    <dbReference type="NCBI Taxonomy" id="13262"/>
    <lineage>
        <taxon>Eukaryota</taxon>
        <taxon>Metazoa</taxon>
        <taxon>Ecdysozoa</taxon>
        <taxon>Arthropoda</taxon>
        <taxon>Hexapoda</taxon>
        <taxon>Insecta</taxon>
        <taxon>Pterygota</taxon>
        <taxon>Neoptera</taxon>
        <taxon>Paraneoptera</taxon>
        <taxon>Hemiptera</taxon>
        <taxon>Sternorrhyncha</taxon>
        <taxon>Aphidomorpha</taxon>
        <taxon>Aphidoidea</taxon>
        <taxon>Aphididae</taxon>
        <taxon>Aphidini</taxon>
        <taxon>Schizaphis</taxon>
    </lineage>
</organism>
<evidence type="ECO:0000256" key="1">
    <source>
        <dbReference type="SAM" id="MobiDB-lite"/>
    </source>
</evidence>
<proteinExistence type="predicted"/>
<protein>
    <submittedName>
        <fullName evidence="2">Uncharacterized protein</fullName>
    </submittedName>
</protein>
<name>A0A2S2NVU4_SCHGA</name>
<accession>A0A2S2NVU4</accession>